<feature type="region of interest" description="Disordered" evidence="5">
    <location>
        <begin position="1"/>
        <end position="252"/>
    </location>
</feature>
<comment type="similarity">
    <text evidence="1">Belongs to the FAD-dependent oxidoreductase family.</text>
</comment>
<organism evidence="7 8">
    <name type="scientific">Saitozyma podzolica</name>
    <dbReference type="NCBI Taxonomy" id="1890683"/>
    <lineage>
        <taxon>Eukaryota</taxon>
        <taxon>Fungi</taxon>
        <taxon>Dikarya</taxon>
        <taxon>Basidiomycota</taxon>
        <taxon>Agaricomycotina</taxon>
        <taxon>Tremellomycetes</taxon>
        <taxon>Tremellales</taxon>
        <taxon>Trimorphomycetaceae</taxon>
        <taxon>Saitozyma</taxon>
    </lineage>
</organism>
<keyword evidence="3" id="KW-0274">FAD</keyword>
<keyword evidence="8" id="KW-1185">Reference proteome</keyword>
<reference evidence="7 8" key="1">
    <citation type="submission" date="2018-11" db="EMBL/GenBank/DDBJ databases">
        <title>Genome sequence of Saitozyma podzolica DSM 27192.</title>
        <authorList>
            <person name="Aliyu H."/>
            <person name="Gorte O."/>
            <person name="Ochsenreither K."/>
        </authorList>
    </citation>
    <scope>NUCLEOTIDE SEQUENCE [LARGE SCALE GENOMIC DNA]</scope>
    <source>
        <strain evidence="7 8">DSM 27192</strain>
    </source>
</reference>
<dbReference type="AlphaFoldDB" id="A0A427YNI0"/>
<comment type="caution">
    <text evidence="7">The sequence shown here is derived from an EMBL/GenBank/DDBJ whole genome shotgun (WGS) entry which is preliminary data.</text>
</comment>
<feature type="region of interest" description="Disordered" evidence="5">
    <location>
        <begin position="583"/>
        <end position="665"/>
    </location>
</feature>
<evidence type="ECO:0000259" key="6">
    <source>
        <dbReference type="Pfam" id="PF07992"/>
    </source>
</evidence>
<evidence type="ECO:0000313" key="7">
    <source>
        <dbReference type="EMBL" id="RSH92621.1"/>
    </source>
</evidence>
<evidence type="ECO:0000256" key="1">
    <source>
        <dbReference type="ARBA" id="ARBA00006442"/>
    </source>
</evidence>
<feature type="compositionally biased region" description="Low complexity" evidence="5">
    <location>
        <begin position="72"/>
        <end position="85"/>
    </location>
</feature>
<dbReference type="OrthoDB" id="202203at2759"/>
<name>A0A427YNI0_9TREE</name>
<evidence type="ECO:0000256" key="4">
    <source>
        <dbReference type="ARBA" id="ARBA00023002"/>
    </source>
</evidence>
<keyword evidence="4" id="KW-0560">Oxidoreductase</keyword>
<evidence type="ECO:0000256" key="5">
    <source>
        <dbReference type="SAM" id="MobiDB-lite"/>
    </source>
</evidence>
<feature type="compositionally biased region" description="Low complexity" evidence="5">
    <location>
        <begin position="639"/>
        <end position="656"/>
    </location>
</feature>
<dbReference type="InterPro" id="IPR023753">
    <property type="entry name" value="FAD/NAD-binding_dom"/>
</dbReference>
<dbReference type="Gene3D" id="3.50.50.60">
    <property type="entry name" value="FAD/NAD(P)-binding domain"/>
    <property type="match status" value="2"/>
</dbReference>
<feature type="domain" description="FAD/NAD(P)-binding" evidence="6">
    <location>
        <begin position="675"/>
        <end position="751"/>
    </location>
</feature>
<feature type="compositionally biased region" description="Polar residues" evidence="5">
    <location>
        <begin position="613"/>
        <end position="628"/>
    </location>
</feature>
<protein>
    <recommendedName>
        <fullName evidence="6">FAD/NAD(P)-binding domain-containing protein</fullName>
    </recommendedName>
</protein>
<dbReference type="Gene3D" id="3.50.50.100">
    <property type="match status" value="1"/>
</dbReference>
<feature type="compositionally biased region" description="Low complexity" evidence="5">
    <location>
        <begin position="164"/>
        <end position="179"/>
    </location>
</feature>
<dbReference type="PANTHER" id="PTHR43735">
    <property type="entry name" value="APOPTOSIS-INDUCING FACTOR 1"/>
    <property type="match status" value="1"/>
</dbReference>
<dbReference type="GO" id="GO:0004174">
    <property type="term" value="F:electron-transferring-flavoprotein dehydrogenase activity"/>
    <property type="evidence" value="ECO:0007669"/>
    <property type="project" value="TreeGrafter"/>
</dbReference>
<dbReference type="InterPro" id="IPR036188">
    <property type="entry name" value="FAD/NAD-bd_sf"/>
</dbReference>
<dbReference type="EMBL" id="RSCD01000005">
    <property type="protein sequence ID" value="RSH92621.1"/>
    <property type="molecule type" value="Genomic_DNA"/>
</dbReference>
<feature type="compositionally biased region" description="Low complexity" evidence="5">
    <location>
        <begin position="592"/>
        <end position="609"/>
    </location>
</feature>
<evidence type="ECO:0000313" key="8">
    <source>
        <dbReference type="Proteomes" id="UP000279259"/>
    </source>
</evidence>
<feature type="compositionally biased region" description="Polar residues" evidence="5">
    <location>
        <begin position="154"/>
        <end position="163"/>
    </location>
</feature>
<feature type="compositionally biased region" description="Polar residues" evidence="5">
    <location>
        <begin position="95"/>
        <end position="104"/>
    </location>
</feature>
<dbReference type="Proteomes" id="UP000279259">
    <property type="component" value="Unassembled WGS sequence"/>
</dbReference>
<sequence>MLSMSSSAPTTPQTRVAPVPTPTPPRRHPVASTPSPTQRLEALLDTPPEETRRRRSWSAGSASQPRPRHRASSSSMSSAQQGSSSTTPRAETASKDSAQVIKTNPSPAASSAKPGAWSSRFGGPSPSSYMGSVFAGPSSSSITLPPLEEEDPSPWSSSLQLDPSSTVHSAHPDSSSSQPSAPPPSWSRSPAGEGSSSSSTVIPPRLVPPSPGTRHLPPASSPPVGPLSNMAAPAPIQCPRLPSGPSIIPPVPPSRLPIRHRRSVSFDLNPQHRASSSMSSRGRLAIYSLGNTPGPVRYPKPATLLRAPSPEKKSPYPAEFSPQTRAPKGIKNIVIIGASAAGHTLANALARDLPFPYRIILLEQYGYAFWPLVTLRSSVIPGKCSTRFGLVWSRQRTDPRAFVFAHTTTPGWQWRLTAPLRTDTVFAKDSPHQVLAPNKVIELKKNSVMLEKKFEQKYEFPFFRCIIATGSVQHEPMRPNGHLEPQEYMSSFMKVQGEILLAERVLIIGGGPVGVELACEIRDCHPAKSITLVASGSHILNPGPPSSVENADTWIPATNSPKLSDDVAKSMRKRGERPIDIFCGERVVIPTPSSSGGELSPGEEAPLGGKPSLGSQVLSAGESSTSGGKLSPGRALSTPEGEPSSGGKASSGAEKSVPGRDWDGSWGALGGMKTITAESGRTWEADYVFYATGNKPNVGLVETVDASAIKGGLISVDEHLKIRSATLKNYYAIGDCCTSPGWKTAQGAASDATAAAINILAEIKGKPVMPYKPNASLHALLVPFGRSGGHGQVSSPLLGTYMPNQLLVWAAKGRDLFVDYMFLPRFKGWKKVTLRPNPWLF</sequence>
<gene>
    <name evidence="7" type="ORF">EHS25_008066</name>
</gene>
<dbReference type="GO" id="GO:0050660">
    <property type="term" value="F:flavin adenine dinucleotide binding"/>
    <property type="evidence" value="ECO:0007669"/>
    <property type="project" value="TreeGrafter"/>
</dbReference>
<dbReference type="PRINTS" id="PR00411">
    <property type="entry name" value="PNDRDTASEI"/>
</dbReference>
<dbReference type="SUPFAM" id="SSF51905">
    <property type="entry name" value="FAD/NAD(P)-binding domain"/>
    <property type="match status" value="1"/>
</dbReference>
<dbReference type="STRING" id="1890683.A0A427YNI0"/>
<dbReference type="GO" id="GO:0005737">
    <property type="term" value="C:cytoplasm"/>
    <property type="evidence" value="ECO:0007669"/>
    <property type="project" value="TreeGrafter"/>
</dbReference>
<keyword evidence="2" id="KW-0285">Flavoprotein</keyword>
<feature type="compositionally biased region" description="Low complexity" evidence="5">
    <location>
        <begin position="186"/>
        <end position="199"/>
    </location>
</feature>
<evidence type="ECO:0000256" key="3">
    <source>
        <dbReference type="ARBA" id="ARBA00022827"/>
    </source>
</evidence>
<dbReference type="PRINTS" id="PR00368">
    <property type="entry name" value="FADPNR"/>
</dbReference>
<feature type="domain" description="FAD/NAD(P)-binding" evidence="6">
    <location>
        <begin position="332"/>
        <end position="543"/>
    </location>
</feature>
<evidence type="ECO:0000256" key="2">
    <source>
        <dbReference type="ARBA" id="ARBA00022630"/>
    </source>
</evidence>
<dbReference type="Pfam" id="PF07992">
    <property type="entry name" value="Pyr_redox_2"/>
    <property type="match status" value="2"/>
</dbReference>
<accession>A0A427YNI0</accession>
<feature type="compositionally biased region" description="Low complexity" evidence="5">
    <location>
        <begin position="105"/>
        <end position="119"/>
    </location>
</feature>
<dbReference type="PANTHER" id="PTHR43735:SF3">
    <property type="entry name" value="FERROPTOSIS SUPPRESSOR PROTEIN 1"/>
    <property type="match status" value="1"/>
</dbReference>
<proteinExistence type="inferred from homology"/>
<feature type="compositionally biased region" description="Low complexity" evidence="5">
    <location>
        <begin position="8"/>
        <end position="18"/>
    </location>
</feature>